<dbReference type="Proteomes" id="UP000198356">
    <property type="component" value="Unassembled WGS sequence"/>
</dbReference>
<dbReference type="EMBL" id="FZOU01000006">
    <property type="protein sequence ID" value="SNT24044.1"/>
    <property type="molecule type" value="Genomic_DNA"/>
</dbReference>
<dbReference type="PANTHER" id="PTHR34817:SF1">
    <property type="entry name" value="NUCLEOTIDYLTRANSFERASE"/>
    <property type="match status" value="1"/>
</dbReference>
<dbReference type="OrthoDB" id="243791at2"/>
<protein>
    <submittedName>
        <fullName evidence="1">Predicted nucleotidyltransferase</fullName>
    </submittedName>
</protein>
<keyword evidence="2" id="KW-1185">Reference proteome</keyword>
<dbReference type="Pfam" id="PF10127">
    <property type="entry name" value="RlaP"/>
    <property type="match status" value="1"/>
</dbReference>
<evidence type="ECO:0000313" key="2">
    <source>
        <dbReference type="Proteomes" id="UP000198356"/>
    </source>
</evidence>
<gene>
    <name evidence="1" type="ORF">SAMN05421770_10623</name>
</gene>
<dbReference type="InterPro" id="IPR018775">
    <property type="entry name" value="RlaP"/>
</dbReference>
<reference evidence="1 2" key="1">
    <citation type="submission" date="2017-06" db="EMBL/GenBank/DDBJ databases">
        <authorList>
            <person name="Kim H.J."/>
            <person name="Triplett B.A."/>
        </authorList>
    </citation>
    <scope>NUCLEOTIDE SEQUENCE [LARGE SCALE GENOMIC DNA]</scope>
    <source>
        <strain evidence="1 2">DSM 18704</strain>
    </source>
</reference>
<evidence type="ECO:0000313" key="1">
    <source>
        <dbReference type="EMBL" id="SNT24044.1"/>
    </source>
</evidence>
<dbReference type="GO" id="GO:0016740">
    <property type="term" value="F:transferase activity"/>
    <property type="evidence" value="ECO:0007669"/>
    <property type="project" value="UniProtKB-KW"/>
</dbReference>
<keyword evidence="1" id="KW-0808">Transferase</keyword>
<proteinExistence type="predicted"/>
<dbReference type="PANTHER" id="PTHR34817">
    <property type="entry name" value="NUCLEOTIDYLTRANSFERASE"/>
    <property type="match status" value="1"/>
</dbReference>
<dbReference type="AlphaFoldDB" id="A0A239L3C1"/>
<accession>A0A239L3C1</accession>
<sequence>MLETPLMRHVERSGFYRPSSLIHLFIGGSELHGAKVGATDDLDLYGVYVAEPEDVLGLDPLAHFVWSTASDDRRNGPDDVDLTLYSLHKWAAMAAKGNATALHFLFADATAVSLPVWGGVQDQAQAFLSKASATQFLGFAGNQLRRLTGETGPGKKGTRPEYECAYGYDTKAAMHCLRLYFECIELMEAGRISLPRPEMELLVEVRTGAWTMERFLAEAESLRLRAEASALASSLPDAVDRPAISRLLAEVHLAFWRGEDRSATLCL</sequence>
<organism evidence="1 2">
    <name type="scientific">Granulicella rosea</name>
    <dbReference type="NCBI Taxonomy" id="474952"/>
    <lineage>
        <taxon>Bacteria</taxon>
        <taxon>Pseudomonadati</taxon>
        <taxon>Acidobacteriota</taxon>
        <taxon>Terriglobia</taxon>
        <taxon>Terriglobales</taxon>
        <taxon>Acidobacteriaceae</taxon>
        <taxon>Granulicella</taxon>
    </lineage>
</organism>
<dbReference type="RefSeq" id="WP_089409372.1">
    <property type="nucleotide sequence ID" value="NZ_FZOU01000006.1"/>
</dbReference>
<name>A0A239L3C1_9BACT</name>